<evidence type="ECO:0000256" key="4">
    <source>
        <dbReference type="ARBA" id="ARBA00022692"/>
    </source>
</evidence>
<accession>A0A1T4X1K5</accession>
<feature type="transmembrane region" description="Helical" evidence="7">
    <location>
        <begin position="415"/>
        <end position="436"/>
    </location>
</feature>
<feature type="transmembrane region" description="Helical" evidence="7">
    <location>
        <begin position="354"/>
        <end position="373"/>
    </location>
</feature>
<reference evidence="8 9" key="1">
    <citation type="submission" date="2017-02" db="EMBL/GenBank/DDBJ databases">
        <authorList>
            <person name="Peterson S.W."/>
        </authorList>
    </citation>
    <scope>NUCLEOTIDE SEQUENCE [LARGE SCALE GENOMIC DNA]</scope>
    <source>
        <strain evidence="8 9">DSM 16080</strain>
    </source>
</reference>
<dbReference type="GO" id="GO:0042907">
    <property type="term" value="F:xanthine transmembrane transporter activity"/>
    <property type="evidence" value="ECO:0007669"/>
    <property type="project" value="TreeGrafter"/>
</dbReference>
<feature type="transmembrane region" description="Helical" evidence="7">
    <location>
        <begin position="106"/>
        <end position="125"/>
    </location>
</feature>
<sequence length="570" mass="61527">MSNDQLRYEAAESPPLPLCLALALIHVLIIFDGILFIPNVLGKSQLIAGDTLRFITFGTLITASIFTFLQSRRPFGIGTGFILFTGSYSAFLICTLDAVKMGGVELVATMTLLTVPIIFLYTFFIRFFRHIITPAIGGVVILLIAVSLVPIGLEIWAGTGKTTPDLTLVKLGIGGVTALLLTVFMLFGNVTFKLWSPVIALAGGYITSALFGQLHFTHTMAAPWFGLPPMVWPGIETNISGLHVPLILAFGMAMLASMIESTGNIMLVQQISQRNFRRVSYDVIQGGLYCDGLSKVACGLLGAPVPSIYCDNLPLIEITGVASRRIGVFGAAILFVLAFLPKAGGFILDMPGPVLGGFLIVIASLLFHAGFGLVRVNKLSNQHGIILGLSLTMGLVAESGTYFGNAVPEALAPLLQNSVAVGGFTAFLLSALAYFMPKKSVQGTLKAELAELPKLHKILTENQRKLDLDSQKLNTLILCCEEVFCHMISSGNGDKQRSLTFRVSKTEQGIFTEAVCGHAIDDVNNFAVPEHFFSARPEEMQQLGMLIFSKFAKEVKQLDISGYSFISFLI</sequence>
<evidence type="ECO:0000313" key="8">
    <source>
        <dbReference type="EMBL" id="SKA83436.1"/>
    </source>
</evidence>
<gene>
    <name evidence="8" type="ORF">SAMN02745704_01644</name>
</gene>
<proteinExistence type="inferred from homology"/>
<dbReference type="RefSeq" id="WP_078717211.1">
    <property type="nucleotide sequence ID" value="NZ_FUYC01000006.1"/>
</dbReference>
<keyword evidence="4 7" id="KW-0812">Transmembrane</keyword>
<feature type="transmembrane region" description="Helical" evidence="7">
    <location>
        <begin position="168"/>
        <end position="188"/>
    </location>
</feature>
<keyword evidence="5 7" id="KW-1133">Transmembrane helix</keyword>
<dbReference type="PANTHER" id="PTHR42810:SF2">
    <property type="entry name" value="PURINE PERMEASE C1399.01C-RELATED"/>
    <property type="match status" value="1"/>
</dbReference>
<evidence type="ECO:0000313" key="9">
    <source>
        <dbReference type="Proteomes" id="UP000190027"/>
    </source>
</evidence>
<dbReference type="Pfam" id="PF00860">
    <property type="entry name" value="Xan_ur_permease"/>
    <property type="match status" value="1"/>
</dbReference>
<dbReference type="AlphaFoldDB" id="A0A1T4X1K5"/>
<comment type="subcellular location">
    <subcellularLocation>
        <location evidence="1">Membrane</location>
        <topology evidence="1">Multi-pass membrane protein</topology>
    </subcellularLocation>
</comment>
<evidence type="ECO:0000256" key="7">
    <source>
        <dbReference type="SAM" id="Phobius"/>
    </source>
</evidence>
<name>A0A1T4X1K5_9BACT</name>
<dbReference type="Proteomes" id="UP000190027">
    <property type="component" value="Unassembled WGS sequence"/>
</dbReference>
<feature type="transmembrane region" description="Helical" evidence="7">
    <location>
        <begin position="52"/>
        <end position="69"/>
    </location>
</feature>
<evidence type="ECO:0000256" key="1">
    <source>
        <dbReference type="ARBA" id="ARBA00004141"/>
    </source>
</evidence>
<protein>
    <submittedName>
        <fullName evidence="8">Nucleobase:cation symporter-2, NCS2 family</fullName>
    </submittedName>
</protein>
<evidence type="ECO:0000256" key="5">
    <source>
        <dbReference type="ARBA" id="ARBA00022989"/>
    </source>
</evidence>
<dbReference type="EMBL" id="FUYC01000006">
    <property type="protein sequence ID" value="SKA83436.1"/>
    <property type="molecule type" value="Genomic_DNA"/>
</dbReference>
<evidence type="ECO:0000256" key="2">
    <source>
        <dbReference type="ARBA" id="ARBA00008821"/>
    </source>
</evidence>
<feature type="transmembrane region" description="Helical" evidence="7">
    <location>
        <begin position="131"/>
        <end position="156"/>
    </location>
</feature>
<keyword evidence="6 7" id="KW-0472">Membrane</keyword>
<feature type="transmembrane region" description="Helical" evidence="7">
    <location>
        <begin position="247"/>
        <end position="268"/>
    </location>
</feature>
<feature type="transmembrane region" description="Helical" evidence="7">
    <location>
        <begin position="75"/>
        <end position="94"/>
    </location>
</feature>
<dbReference type="PANTHER" id="PTHR42810">
    <property type="entry name" value="PURINE PERMEASE C1399.01C-RELATED"/>
    <property type="match status" value="1"/>
</dbReference>
<keyword evidence="9" id="KW-1185">Reference proteome</keyword>
<dbReference type="OrthoDB" id="9805749at2"/>
<feature type="transmembrane region" description="Helical" evidence="7">
    <location>
        <begin position="385"/>
        <end position="403"/>
    </location>
</feature>
<evidence type="ECO:0000256" key="3">
    <source>
        <dbReference type="ARBA" id="ARBA00022448"/>
    </source>
</evidence>
<organism evidence="8 9">
    <name type="scientific">Paucidesulfovibrio gracilis DSM 16080</name>
    <dbReference type="NCBI Taxonomy" id="1121449"/>
    <lineage>
        <taxon>Bacteria</taxon>
        <taxon>Pseudomonadati</taxon>
        <taxon>Thermodesulfobacteriota</taxon>
        <taxon>Desulfovibrionia</taxon>
        <taxon>Desulfovibrionales</taxon>
        <taxon>Desulfovibrionaceae</taxon>
        <taxon>Paucidesulfovibrio</taxon>
    </lineage>
</organism>
<evidence type="ECO:0000256" key="6">
    <source>
        <dbReference type="ARBA" id="ARBA00023136"/>
    </source>
</evidence>
<feature type="transmembrane region" description="Helical" evidence="7">
    <location>
        <begin position="20"/>
        <end position="40"/>
    </location>
</feature>
<dbReference type="GO" id="GO:0005886">
    <property type="term" value="C:plasma membrane"/>
    <property type="evidence" value="ECO:0007669"/>
    <property type="project" value="TreeGrafter"/>
</dbReference>
<dbReference type="InterPro" id="IPR006043">
    <property type="entry name" value="NCS2"/>
</dbReference>
<feature type="transmembrane region" description="Helical" evidence="7">
    <location>
        <begin position="194"/>
        <end position="212"/>
    </location>
</feature>
<feature type="transmembrane region" description="Helical" evidence="7">
    <location>
        <begin position="326"/>
        <end position="348"/>
    </location>
</feature>
<comment type="similarity">
    <text evidence="2">Belongs to the nucleobase:cation symporter-2 (NCS2) (TC 2.A.40) family.</text>
</comment>
<dbReference type="STRING" id="1121449.SAMN02745704_01644"/>
<keyword evidence="3" id="KW-0813">Transport</keyword>